<feature type="transmembrane region" description="Helical" evidence="1">
    <location>
        <begin position="20"/>
        <end position="41"/>
    </location>
</feature>
<protein>
    <submittedName>
        <fullName evidence="3">Uncharacterized protein</fullName>
    </submittedName>
</protein>
<keyword evidence="3" id="KW-0614">Plasmid</keyword>
<feature type="transmembrane region" description="Helical" evidence="1">
    <location>
        <begin position="57"/>
        <end position="79"/>
    </location>
</feature>
<name>A0A448ZZL7_METOS</name>
<accession>A0A448ZZL7</accession>
<sequence length="273" mass="32037">MNTKNRELKILKKTNAQSVWFWTLVLCMVIVVDAFFAYFGIVFKTKFDGYKVLGNDIALSIVCGFMVGLITLILAFVFLQIFKKAVIKDFFSYYCYINSLRNAHALLLIKDQRLLDIYKKNEAMTKKEYMELLAKMLNYSTSSIEYKNLVKNVDDDFRKHSYNEIEPKNIIRLGFLKTFVFNFLIPLIIILALIPFPILYQKDIVTKSSELPALSRLIIIVIMTIFVLNVSIFAYEIDATKKIWNNESFNNYFFFSFNTFSYKYLNSSFIRSE</sequence>
<evidence type="ECO:0000313" key="4">
    <source>
        <dbReference type="Proteomes" id="UP000290482"/>
    </source>
</evidence>
<proteinExistence type="predicted"/>
<dbReference type="KEGG" id="mob:NCTC10112_00647"/>
<evidence type="ECO:0000313" key="3">
    <source>
        <dbReference type="EMBL" id="VEU56676.1"/>
    </source>
</evidence>
<gene>
    <name evidence="2" type="ORF">NCTC10112_00647</name>
    <name evidence="3" type="ORF">NCTC10112_00661</name>
</gene>
<feature type="transmembrane region" description="Helical" evidence="1">
    <location>
        <begin position="213"/>
        <end position="235"/>
    </location>
</feature>
<dbReference type="RefSeq" id="WP_022935941.1">
    <property type="nucleotide sequence ID" value="NZ_LR214940.1"/>
</dbReference>
<dbReference type="Proteomes" id="UP000290482">
    <property type="component" value="Chromosome"/>
</dbReference>
<dbReference type="EMBL" id="LR214940">
    <property type="protein sequence ID" value="VEU56044.1"/>
    <property type="molecule type" value="Genomic_DNA"/>
</dbReference>
<dbReference type="EMBL" id="LR214941">
    <property type="protein sequence ID" value="VEU56676.1"/>
    <property type="molecule type" value="Genomic_DNA"/>
</dbReference>
<keyword evidence="4" id="KW-1185">Reference proteome</keyword>
<evidence type="ECO:0000256" key="1">
    <source>
        <dbReference type="SAM" id="Phobius"/>
    </source>
</evidence>
<dbReference type="KEGG" id="mob:NCTC10112_00661"/>
<evidence type="ECO:0000313" key="2">
    <source>
        <dbReference type="EMBL" id="VEU56044.1"/>
    </source>
</evidence>
<feature type="transmembrane region" description="Helical" evidence="1">
    <location>
        <begin position="179"/>
        <end position="201"/>
    </location>
</feature>
<dbReference type="Proteomes" id="UP000290482">
    <property type="component" value="Plasmid 2"/>
</dbReference>
<reference evidence="3 4" key="1">
    <citation type="submission" date="2019-01" db="EMBL/GenBank/DDBJ databases">
        <authorList>
            <consortium name="Pathogen Informatics"/>
        </authorList>
    </citation>
    <scope>NUCLEOTIDE SEQUENCE [LARGE SCALE GENOMIC DNA]</scope>
    <source>
        <strain evidence="3 4">NCTC10112</strain>
        <plasmid evidence="4">2</plasmid>
    </source>
</reference>
<dbReference type="OrthoDB" id="398060at2"/>
<organism evidence="3 4">
    <name type="scientific">Metamycoplasma orale</name>
    <name type="common">Mycoplasma orale</name>
    <dbReference type="NCBI Taxonomy" id="2121"/>
    <lineage>
        <taxon>Bacteria</taxon>
        <taxon>Bacillati</taxon>
        <taxon>Mycoplasmatota</taxon>
        <taxon>Mycoplasmoidales</taxon>
        <taxon>Metamycoplasmataceae</taxon>
        <taxon>Metamycoplasma</taxon>
    </lineage>
</organism>
<keyword evidence="1" id="KW-0472">Membrane</keyword>
<keyword evidence="1" id="KW-1133">Transmembrane helix</keyword>
<dbReference type="AlphaFoldDB" id="A0A448ZZL7"/>
<geneLocation type="plasmid" evidence="3">
    <name>2</name>
</geneLocation>
<keyword evidence="1" id="KW-0812">Transmembrane</keyword>